<dbReference type="InterPro" id="IPR006171">
    <property type="entry name" value="TOPRIM_dom"/>
</dbReference>
<reference evidence="12 13" key="1">
    <citation type="submission" date="2018-05" db="EMBL/GenBank/DDBJ databases">
        <title>Genomic Encyclopedia of Type Strains, Phase IV (KMG-IV): sequencing the most valuable type-strain genomes for metagenomic binning, comparative biology and taxonomic classification.</title>
        <authorList>
            <person name="Goeker M."/>
        </authorList>
    </citation>
    <scope>NUCLEOTIDE SEQUENCE [LARGE SCALE GENOMIC DNA]</scope>
    <source>
        <strain evidence="12 13">DSM 28579</strain>
    </source>
</reference>
<dbReference type="Gene3D" id="2.70.20.10">
    <property type="entry name" value="Topoisomerase I, domain 3"/>
    <property type="match status" value="1"/>
</dbReference>
<keyword evidence="13" id="KW-1185">Reference proteome</keyword>
<feature type="site" description="Interaction with DNA" evidence="8">
    <location>
        <position position="33"/>
    </location>
</feature>
<feature type="domain" description="Toprim" evidence="10">
    <location>
        <begin position="3"/>
        <end position="113"/>
    </location>
</feature>
<dbReference type="Gene3D" id="3.40.50.140">
    <property type="match status" value="1"/>
</dbReference>
<comment type="similarity">
    <text evidence="2 8">Belongs to the type IA topoisomerase family.</text>
</comment>
<feature type="site" description="Interaction with DNA" evidence="8">
    <location>
        <position position="472"/>
    </location>
</feature>
<evidence type="ECO:0000256" key="4">
    <source>
        <dbReference type="ARBA" id="ARBA00022842"/>
    </source>
</evidence>
<feature type="site" description="Interaction with DNA" evidence="8">
    <location>
        <position position="140"/>
    </location>
</feature>
<dbReference type="EC" id="5.6.2.1" evidence="8"/>
<feature type="active site" description="O-(5'-phospho-DNA)-tyrosine intermediate" evidence="8">
    <location>
        <position position="283"/>
    </location>
</feature>
<dbReference type="SMART" id="SM00437">
    <property type="entry name" value="TOP1Ac"/>
    <property type="match status" value="1"/>
</dbReference>
<evidence type="ECO:0000256" key="1">
    <source>
        <dbReference type="ARBA" id="ARBA00000213"/>
    </source>
</evidence>
<comment type="function">
    <text evidence="8">Releases the supercoiling and torsional tension of DNA, which is introduced during the DNA replication and transcription, by transiently cleaving and rejoining one strand of the DNA duplex. Introduces a single-strand break via transesterification at a target site in duplex DNA. The scissile phosphodiester is attacked by the catalytic tyrosine of the enzyme, resulting in the formation of a DNA-(5'-phosphotyrosyl)-enzyme intermediate and the expulsion of a 3'-OH DNA strand. The free DNA strand then undergoes passage around the unbroken strand, thus removing DNA supercoils. Finally, in the religation step, the DNA 3'-OH attacks the covalent intermediate to expel the active-site tyrosine and restore the DNA phosphodiester backbone.</text>
</comment>
<dbReference type="GO" id="GO:0046872">
    <property type="term" value="F:metal ion binding"/>
    <property type="evidence" value="ECO:0007669"/>
    <property type="project" value="UniProtKB-KW"/>
</dbReference>
<dbReference type="InterPro" id="IPR003601">
    <property type="entry name" value="Topo_IA_2"/>
</dbReference>
<feature type="site" description="Interaction with DNA" evidence="8">
    <location>
        <position position="285"/>
    </location>
</feature>
<dbReference type="Pfam" id="PF01751">
    <property type="entry name" value="Toprim"/>
    <property type="match status" value="1"/>
</dbReference>
<dbReference type="RefSeq" id="WP_116495661.1">
    <property type="nucleotide sequence ID" value="NZ_QENZ01000003.1"/>
</dbReference>
<feature type="site" description="Interaction with DNA" evidence="8">
    <location>
        <position position="139"/>
    </location>
</feature>
<dbReference type="OrthoDB" id="9804262at2"/>
<dbReference type="SMART" id="SM00436">
    <property type="entry name" value="TOP1Bc"/>
    <property type="match status" value="1"/>
</dbReference>
<feature type="site" description="Interaction with DNA" evidence="8">
    <location>
        <position position="155"/>
    </location>
</feature>
<name>A0A7L4USV3_BALHA</name>
<evidence type="ECO:0000256" key="6">
    <source>
        <dbReference type="ARBA" id="ARBA00023125"/>
    </source>
</evidence>
<evidence type="ECO:0000259" key="10">
    <source>
        <dbReference type="PROSITE" id="PS50880"/>
    </source>
</evidence>
<dbReference type="AlphaFoldDB" id="A0A7L4USV3"/>
<dbReference type="NCBIfam" id="TIGR01051">
    <property type="entry name" value="topA_bact"/>
    <property type="match status" value="1"/>
</dbReference>
<dbReference type="InterPro" id="IPR000380">
    <property type="entry name" value="Topo_IA"/>
</dbReference>
<keyword evidence="6 8" id="KW-0238">DNA-binding</keyword>
<evidence type="ECO:0000256" key="8">
    <source>
        <dbReference type="HAMAP-Rule" id="MF_00952"/>
    </source>
</evidence>
<feature type="domain" description="Topo IA-type catalytic" evidence="11">
    <location>
        <begin position="129"/>
        <end position="571"/>
    </location>
</feature>
<dbReference type="InterPro" id="IPR013497">
    <property type="entry name" value="Topo_IA_cen"/>
</dbReference>
<dbReference type="Gene3D" id="1.10.290.10">
    <property type="entry name" value="Topoisomerase I, domain 4"/>
    <property type="match status" value="1"/>
</dbReference>
<feature type="compositionally biased region" description="Basic and acidic residues" evidence="9">
    <location>
        <begin position="579"/>
        <end position="593"/>
    </location>
</feature>
<dbReference type="InterPro" id="IPR005733">
    <property type="entry name" value="TopoI_bac-type"/>
</dbReference>
<dbReference type="SMART" id="SM00493">
    <property type="entry name" value="TOPRIM"/>
    <property type="match status" value="1"/>
</dbReference>
<dbReference type="PRINTS" id="PR00417">
    <property type="entry name" value="PRTPISMRASEI"/>
</dbReference>
<comment type="caution">
    <text evidence="12">The sequence shown here is derived from an EMBL/GenBank/DDBJ whole genome shotgun (WGS) entry which is preliminary data.</text>
</comment>
<dbReference type="Pfam" id="PF13368">
    <property type="entry name" value="Toprim_C_rpt"/>
    <property type="match status" value="3"/>
</dbReference>
<evidence type="ECO:0000259" key="11">
    <source>
        <dbReference type="PROSITE" id="PS52039"/>
    </source>
</evidence>
<dbReference type="HAMAP" id="MF_00952">
    <property type="entry name" value="Topoisom_1_prok"/>
    <property type="match status" value="1"/>
</dbReference>
<dbReference type="InterPro" id="IPR023405">
    <property type="entry name" value="Topo_IA_core_domain"/>
</dbReference>
<dbReference type="InterPro" id="IPR013824">
    <property type="entry name" value="Topo_IA_cen_sub1"/>
</dbReference>
<dbReference type="SUPFAM" id="SSF56712">
    <property type="entry name" value="Prokaryotic type I DNA topoisomerase"/>
    <property type="match status" value="1"/>
</dbReference>
<evidence type="ECO:0000256" key="3">
    <source>
        <dbReference type="ARBA" id="ARBA00022723"/>
    </source>
</evidence>
<feature type="region of interest" description="Interaction with DNA" evidence="8">
    <location>
        <begin position="163"/>
        <end position="168"/>
    </location>
</feature>
<dbReference type="PROSITE" id="PS52039">
    <property type="entry name" value="TOPO_IA_2"/>
    <property type="match status" value="1"/>
</dbReference>
<dbReference type="PROSITE" id="PS50880">
    <property type="entry name" value="TOPRIM"/>
    <property type="match status" value="1"/>
</dbReference>
<keyword evidence="4" id="KW-0460">Magnesium</keyword>
<organism evidence="12 13">
    <name type="scientific">Balneicella halophila</name>
    <dbReference type="NCBI Taxonomy" id="1537566"/>
    <lineage>
        <taxon>Bacteria</taxon>
        <taxon>Pseudomonadati</taxon>
        <taxon>Bacteroidota</taxon>
        <taxon>Bacteroidia</taxon>
        <taxon>Bacteroidales</taxon>
        <taxon>Balneicellaceae</taxon>
        <taxon>Balneicella</taxon>
    </lineage>
</organism>
<dbReference type="InterPro" id="IPR003602">
    <property type="entry name" value="Topo_IA_DNA-bd_dom"/>
</dbReference>
<keyword evidence="5 8" id="KW-0799">Topoisomerase</keyword>
<proteinExistence type="inferred from homology"/>
<dbReference type="InterPro" id="IPR025589">
    <property type="entry name" value="Toprim_C_rpt"/>
</dbReference>
<dbReference type="PROSITE" id="PS00396">
    <property type="entry name" value="TOPO_IA_1"/>
    <property type="match status" value="1"/>
</dbReference>
<evidence type="ECO:0000256" key="7">
    <source>
        <dbReference type="ARBA" id="ARBA00023235"/>
    </source>
</evidence>
<dbReference type="Gene3D" id="1.10.460.10">
    <property type="entry name" value="Topoisomerase I, domain 2"/>
    <property type="match status" value="2"/>
</dbReference>
<dbReference type="Proteomes" id="UP000251835">
    <property type="component" value="Unassembled WGS sequence"/>
</dbReference>
<dbReference type="GO" id="GO:0003677">
    <property type="term" value="F:DNA binding"/>
    <property type="evidence" value="ECO:0007669"/>
    <property type="project" value="UniProtKB-KW"/>
</dbReference>
<keyword evidence="3" id="KW-0479">Metal-binding</keyword>
<evidence type="ECO:0000256" key="2">
    <source>
        <dbReference type="ARBA" id="ARBA00009446"/>
    </source>
</evidence>
<accession>A0A7L4USV3</accession>
<dbReference type="GO" id="GO:0006265">
    <property type="term" value="P:DNA topological change"/>
    <property type="evidence" value="ECO:0007669"/>
    <property type="project" value="UniProtKB-UniRule"/>
</dbReference>
<dbReference type="PANTHER" id="PTHR42785">
    <property type="entry name" value="DNA TOPOISOMERASE, TYPE IA, CORE"/>
    <property type="match status" value="1"/>
</dbReference>
<evidence type="ECO:0000256" key="5">
    <source>
        <dbReference type="ARBA" id="ARBA00023029"/>
    </source>
</evidence>
<keyword evidence="7 8" id="KW-0413">Isomerase</keyword>
<dbReference type="GO" id="GO:0003917">
    <property type="term" value="F:DNA topoisomerase type I (single strand cut, ATP-independent) activity"/>
    <property type="evidence" value="ECO:0007669"/>
    <property type="project" value="UniProtKB-UniRule"/>
</dbReference>
<dbReference type="InterPro" id="IPR028612">
    <property type="entry name" value="Topoisom_1_IA"/>
</dbReference>
<comment type="catalytic activity">
    <reaction evidence="1 8">
        <text>ATP-independent breakage of single-stranded DNA, followed by passage and rejoining.</text>
        <dbReference type="EC" id="5.6.2.1"/>
    </reaction>
</comment>
<gene>
    <name evidence="8" type="primary">topA</name>
    <name evidence="12" type="ORF">C7377_0403</name>
</gene>
<dbReference type="InterPro" id="IPR023406">
    <property type="entry name" value="Topo_IA_AS"/>
</dbReference>
<dbReference type="Pfam" id="PF01131">
    <property type="entry name" value="Topoisom_bac"/>
    <property type="match status" value="2"/>
</dbReference>
<dbReference type="EMBL" id="QENZ01000003">
    <property type="protein sequence ID" value="PVX52104.1"/>
    <property type="molecule type" value="Genomic_DNA"/>
</dbReference>
<dbReference type="PANTHER" id="PTHR42785:SF1">
    <property type="entry name" value="DNA TOPOISOMERASE"/>
    <property type="match status" value="1"/>
</dbReference>
<comment type="subunit">
    <text evidence="8">Monomer.</text>
</comment>
<evidence type="ECO:0000256" key="9">
    <source>
        <dbReference type="SAM" id="MobiDB-lite"/>
    </source>
</evidence>
<dbReference type="InterPro" id="IPR013825">
    <property type="entry name" value="Topo_IA_cen_sub2"/>
</dbReference>
<sequence>MAKNLLIVESPAKAKTIEKILGKDFIVKSSFGHVRDLAKKNLGIDTENAFEPNYEVSADKKKVVSELKKLVKDAEVVWLATDEDREGEAIAWHLYEVLNLQKKETKRIVFHEITKNAILNAVENPREIDIDLVNAQQARRVLDRLVGFEVSPVLWKKVKPSLSAGRVQSVAVRLIVEREEEIKKFEREAFYKVSGVFEVDGEKINATLNSRLNDEKEAKKFLEACIGKSFTVDAVTKKPLKRSPSAPFTTSTLQQEASRKLGFSVSRTMSVAQKLYEAGHITYMRTDSVNLSNDALSEIANTIKSTKGEEYLKVRKFKTKDKSAQEAHEAIRPTSIQKESVGGDAGQKRLYDLIWKRTLASQMAEAKLEKTTINIEAPDNKKFIATGEVVLFDGFLSVYRESSDDETPKEIDGLLPPVKQGMVLPLLKAEALQGFTLHPPRYNEASLVRKLEELGIGRPSTYAPTITTVQTRGYVVKETREGEKVKTAVFTLEDEHVKESSKTINVGAEKNKLFPTDIGKVVTEFLSENFNQIMDYNFTAKAEQDFDEIAEGKIEWQKMLADFYKPFHENVENTLEHAERTTGERMLGEDPKTGKPVSARIGRYGPMVQLGSADDEEKPKFASLKKGQQLEDITLEEALDLFKLPRTLGEYEGKVVTANIGRFGPYVRHDSKFVSLKKEQDPMDINLEESIELIEAKRKADKEKIVKTFEEDKDLQILKGRYGIYIAYKKKNYRIPKGVDGAKLTYEESKEIVDKAVAKKK</sequence>
<feature type="site" description="Interaction with DNA" evidence="8">
    <location>
        <position position="143"/>
    </location>
</feature>
<dbReference type="CDD" id="cd03363">
    <property type="entry name" value="TOPRIM_TopoIA_TopoI"/>
    <property type="match status" value="1"/>
</dbReference>
<evidence type="ECO:0000313" key="13">
    <source>
        <dbReference type="Proteomes" id="UP000251835"/>
    </source>
</evidence>
<protein>
    <recommendedName>
        <fullName evidence="8">DNA topoisomerase 1</fullName>
        <ecNumber evidence="8">5.6.2.1</ecNumber>
    </recommendedName>
    <alternativeName>
        <fullName evidence="8">DNA topoisomerase I</fullName>
    </alternativeName>
</protein>
<dbReference type="InterPro" id="IPR034149">
    <property type="entry name" value="TOPRIM_TopoI"/>
</dbReference>
<evidence type="ECO:0000313" key="12">
    <source>
        <dbReference type="EMBL" id="PVX52104.1"/>
    </source>
</evidence>
<dbReference type="CDD" id="cd00186">
    <property type="entry name" value="TOP1Ac"/>
    <property type="match status" value="1"/>
</dbReference>
<dbReference type="InterPro" id="IPR013826">
    <property type="entry name" value="Topo_IA_cen_sub3"/>
</dbReference>
<feature type="region of interest" description="Disordered" evidence="9">
    <location>
        <begin position="579"/>
        <end position="600"/>
    </location>
</feature>
<comment type="caution">
    <text evidence="8">Lacks conserved residue(s) required for the propagation of feature annotation.</text>
</comment>